<dbReference type="GO" id="GO:0001510">
    <property type="term" value="P:RNA methylation"/>
    <property type="evidence" value="ECO:0007669"/>
    <property type="project" value="InterPro"/>
</dbReference>
<dbReference type="PRINTS" id="PR02008">
    <property type="entry name" value="RCMTFAMILY"/>
</dbReference>
<dbReference type="PANTHER" id="PTHR22807">
    <property type="entry name" value="NOP2 YEAST -RELATED NOL1/NOP2/FMU SUN DOMAIN-CONTAINING"/>
    <property type="match status" value="1"/>
</dbReference>
<dbReference type="PANTHER" id="PTHR22807:SF61">
    <property type="entry name" value="NOL1_NOP2_SUN FAMILY PROTEIN _ ANTITERMINATION NUSB DOMAIN-CONTAINING PROTEIN"/>
    <property type="match status" value="1"/>
</dbReference>
<keyword evidence="3 6" id="KW-0808">Transferase</keyword>
<feature type="domain" description="SAM-dependent MTase RsmB/NOP-type" evidence="8">
    <location>
        <begin position="180"/>
        <end position="490"/>
    </location>
</feature>
<sequence length="491" mass="53674">MRRHAGSPRPQPGSDEKPHEAESRPCGSVLRAALADELVAAAVSLRDMLAGAHLDESIDHHTRELPSASAKAVRNMAYDATRQQGLLAWLGERFNRRQPPPLLAALQALGMAQLIDARRPVPVIIDQTVRAVGKLPEGAAHPGAAGFINATLRRFARERASLMAEPLPDEARFNHPGWWVAKVRKLWPDRWQEILTASLSRAPLSLRANRRQGGQLAAAARLQEAGIGFRLMGQDGLVLDQALPVDRIPGFAEGLMSVQDIGAQCAAQLLDPQPGERILDACAAPGGKTAHLLEMADCEVWALDIDPDRASIITNNLQRARVPLLSQDATEAPVAATPASEQAAGAVWGAHVLAADAGDPESWWDGRPFDRILLDAPCSASGIVRRHPDVLWHRQRRDIATFSATQARLLEKLWPLLRPGGTLLYATCSIFPEEGEKVVSAFASRQADCRWQREVRVPGWADWPQGGQLLPRSDELHEHDGFFYALLSKHQ</sequence>
<dbReference type="Pfam" id="PF01189">
    <property type="entry name" value="Methyltr_RsmB-F"/>
    <property type="match status" value="2"/>
</dbReference>
<evidence type="ECO:0000256" key="6">
    <source>
        <dbReference type="PROSITE-ProRule" id="PRU01023"/>
    </source>
</evidence>
<dbReference type="InterPro" id="IPR035926">
    <property type="entry name" value="NusB-like_sf"/>
</dbReference>
<dbReference type="InterPro" id="IPR001678">
    <property type="entry name" value="MeTrfase_RsmB-F_NOP2_dom"/>
</dbReference>
<gene>
    <name evidence="9" type="ORF">HMPREF0551_2148</name>
</gene>
<dbReference type="Gene3D" id="3.30.70.1170">
    <property type="entry name" value="Sun protein, domain 3"/>
    <property type="match status" value="1"/>
</dbReference>
<dbReference type="GO" id="GO:0003723">
    <property type="term" value="F:RNA binding"/>
    <property type="evidence" value="ECO:0007669"/>
    <property type="project" value="UniProtKB-UniRule"/>
</dbReference>
<feature type="binding site" evidence="6">
    <location>
        <begin position="282"/>
        <end position="288"/>
    </location>
    <ligand>
        <name>S-adenosyl-L-methionine</name>
        <dbReference type="ChEBI" id="CHEBI:59789"/>
    </ligand>
</feature>
<evidence type="ECO:0000256" key="2">
    <source>
        <dbReference type="ARBA" id="ARBA00022603"/>
    </source>
</evidence>
<keyword evidence="10" id="KW-1185">Reference proteome</keyword>
<comment type="similarity">
    <text evidence="1 6">Belongs to the class I-like SAM-binding methyltransferase superfamily. RsmB/NOP family.</text>
</comment>
<dbReference type="RefSeq" id="WP_005674543.1">
    <property type="nucleotide sequence ID" value="NZ_CP146288.1"/>
</dbReference>
<dbReference type="InterPro" id="IPR029063">
    <property type="entry name" value="SAM-dependent_MTases_sf"/>
</dbReference>
<dbReference type="PROSITE" id="PS01153">
    <property type="entry name" value="NOL1_NOP2_SUN"/>
    <property type="match status" value="1"/>
</dbReference>
<dbReference type="GO" id="GO:0006355">
    <property type="term" value="P:regulation of DNA-templated transcription"/>
    <property type="evidence" value="ECO:0007669"/>
    <property type="project" value="InterPro"/>
</dbReference>
<keyword evidence="2 6" id="KW-0489">Methyltransferase</keyword>
<evidence type="ECO:0000256" key="4">
    <source>
        <dbReference type="ARBA" id="ARBA00022691"/>
    </source>
</evidence>
<reference evidence="9 10" key="1">
    <citation type="submission" date="2010-12" db="EMBL/GenBank/DDBJ databases">
        <authorList>
            <person name="Muzny D."/>
            <person name="Qin X."/>
            <person name="Deng J."/>
            <person name="Jiang H."/>
            <person name="Liu Y."/>
            <person name="Qu J."/>
            <person name="Song X.-Z."/>
            <person name="Zhang L."/>
            <person name="Thornton R."/>
            <person name="Coyle M."/>
            <person name="Francisco L."/>
            <person name="Jackson L."/>
            <person name="Javaid M."/>
            <person name="Korchina V."/>
            <person name="Kovar C."/>
            <person name="Mata R."/>
            <person name="Mathew T."/>
            <person name="Ngo R."/>
            <person name="Nguyen L."/>
            <person name="Nguyen N."/>
            <person name="Okwuonu G."/>
            <person name="Ongeri F."/>
            <person name="Pham C."/>
            <person name="Simmons D."/>
            <person name="Wilczek-Boney K."/>
            <person name="Hale W."/>
            <person name="Jakkamsetti A."/>
            <person name="Pham P."/>
            <person name="Ruth R."/>
            <person name="San Lucas F."/>
            <person name="Warren J."/>
            <person name="Zhang J."/>
            <person name="Zhao Z."/>
            <person name="Zhou C."/>
            <person name="Zhu D."/>
            <person name="Lee S."/>
            <person name="Bess C."/>
            <person name="Blankenburg K."/>
            <person name="Forbes L."/>
            <person name="Fu Q."/>
            <person name="Gubbala S."/>
            <person name="Hirani K."/>
            <person name="Jayaseelan J.C."/>
            <person name="Lara F."/>
            <person name="Munidasa M."/>
            <person name="Palculict T."/>
            <person name="Patil S."/>
            <person name="Pu L.-L."/>
            <person name="Saada N."/>
            <person name="Tang L."/>
            <person name="Weissenberger G."/>
            <person name="Zhu Y."/>
            <person name="Hemphill L."/>
            <person name="Shang Y."/>
            <person name="Youmans B."/>
            <person name="Ayvaz T."/>
            <person name="Ross M."/>
            <person name="Santibanez J."/>
            <person name="Aqrawi P."/>
            <person name="Gross S."/>
            <person name="Joshi V."/>
            <person name="Fowler G."/>
            <person name="Nazareth L."/>
            <person name="Reid J."/>
            <person name="Worley K."/>
            <person name="Petrosino J."/>
            <person name="Highlander S."/>
            <person name="Gibbs R."/>
        </authorList>
    </citation>
    <scope>NUCLEOTIDE SEQUENCE [LARGE SCALE GENOMIC DNA]</scope>
    <source>
        <strain evidence="9 10">ATCC 51599</strain>
    </source>
</reference>
<dbReference type="CDD" id="cd02440">
    <property type="entry name" value="AdoMet_MTases"/>
    <property type="match status" value="1"/>
</dbReference>
<dbReference type="PROSITE" id="PS51686">
    <property type="entry name" value="SAM_MT_RSMB_NOP"/>
    <property type="match status" value="1"/>
</dbReference>
<evidence type="ECO:0000313" key="9">
    <source>
        <dbReference type="EMBL" id="EFV94033.1"/>
    </source>
</evidence>
<feature type="region of interest" description="Disordered" evidence="7">
    <location>
        <begin position="1"/>
        <end position="25"/>
    </location>
</feature>
<evidence type="ECO:0000313" key="10">
    <source>
        <dbReference type="Proteomes" id="UP000011021"/>
    </source>
</evidence>
<dbReference type="InterPro" id="IPR006027">
    <property type="entry name" value="NusB_RsmB_TIM44"/>
</dbReference>
<dbReference type="HOGENOM" id="CLU_005316_0_4_4"/>
<dbReference type="Pfam" id="PF01029">
    <property type="entry name" value="NusB"/>
    <property type="match status" value="1"/>
</dbReference>
<dbReference type="EMBL" id="AEQP01000022">
    <property type="protein sequence ID" value="EFV94033.1"/>
    <property type="molecule type" value="Genomic_DNA"/>
</dbReference>
<evidence type="ECO:0000256" key="7">
    <source>
        <dbReference type="SAM" id="MobiDB-lite"/>
    </source>
</evidence>
<keyword evidence="5 6" id="KW-0694">RNA-binding</keyword>
<dbReference type="AlphaFoldDB" id="E7RZN4"/>
<evidence type="ECO:0000256" key="1">
    <source>
        <dbReference type="ARBA" id="ARBA00007494"/>
    </source>
</evidence>
<dbReference type="eggNOG" id="COG0144">
    <property type="taxonomic scope" value="Bacteria"/>
</dbReference>
<evidence type="ECO:0000256" key="5">
    <source>
        <dbReference type="ARBA" id="ARBA00022884"/>
    </source>
</evidence>
<protein>
    <submittedName>
        <fullName evidence="9">Putative ribosomal RNA small subunit methyltransferase B</fullName>
    </submittedName>
</protein>
<organism evidence="9 10">
    <name type="scientific">Lautropia mirabilis ATCC 51599</name>
    <dbReference type="NCBI Taxonomy" id="887898"/>
    <lineage>
        <taxon>Bacteria</taxon>
        <taxon>Pseudomonadati</taxon>
        <taxon>Pseudomonadota</taxon>
        <taxon>Betaproteobacteria</taxon>
        <taxon>Burkholderiales</taxon>
        <taxon>Burkholderiaceae</taxon>
        <taxon>Lautropia</taxon>
    </lineage>
</organism>
<dbReference type="SUPFAM" id="SSF53335">
    <property type="entry name" value="S-adenosyl-L-methionine-dependent methyltransferases"/>
    <property type="match status" value="1"/>
</dbReference>
<keyword evidence="4 6" id="KW-0949">S-adenosyl-L-methionine</keyword>
<dbReference type="Proteomes" id="UP000011021">
    <property type="component" value="Unassembled WGS sequence"/>
</dbReference>
<feature type="binding site" evidence="6">
    <location>
        <position position="375"/>
    </location>
    <ligand>
        <name>S-adenosyl-L-methionine</name>
        <dbReference type="ChEBI" id="CHEBI:59789"/>
    </ligand>
</feature>
<evidence type="ECO:0000256" key="3">
    <source>
        <dbReference type="ARBA" id="ARBA00022679"/>
    </source>
</evidence>
<dbReference type="SUPFAM" id="SSF48013">
    <property type="entry name" value="NusB-like"/>
    <property type="match status" value="1"/>
</dbReference>
<feature type="active site" description="Nucleophile" evidence="6">
    <location>
        <position position="428"/>
    </location>
</feature>
<proteinExistence type="inferred from homology"/>
<dbReference type="STRING" id="887898.HMPREF0551_2148"/>
<comment type="caution">
    <text evidence="9">The sequence shown here is derived from an EMBL/GenBank/DDBJ whole genome shotgun (WGS) entry which is preliminary data.</text>
</comment>
<feature type="compositionally biased region" description="Basic and acidic residues" evidence="7">
    <location>
        <begin position="14"/>
        <end position="23"/>
    </location>
</feature>
<accession>E7RZN4</accession>
<dbReference type="InterPro" id="IPR023267">
    <property type="entry name" value="RCMT"/>
</dbReference>
<dbReference type="Gene3D" id="3.40.50.150">
    <property type="entry name" value="Vaccinia Virus protein VP39"/>
    <property type="match status" value="1"/>
</dbReference>
<dbReference type="Gene3D" id="1.10.940.10">
    <property type="entry name" value="NusB-like"/>
    <property type="match status" value="1"/>
</dbReference>
<evidence type="ECO:0000259" key="8">
    <source>
        <dbReference type="PROSITE" id="PS51686"/>
    </source>
</evidence>
<dbReference type="Pfam" id="PF22458">
    <property type="entry name" value="RsmF-B_ferredox"/>
    <property type="match status" value="1"/>
</dbReference>
<dbReference type="InterPro" id="IPR018314">
    <property type="entry name" value="RsmB/NOL1/NOP2-like_CS"/>
</dbReference>
<dbReference type="InterPro" id="IPR049560">
    <property type="entry name" value="MeTrfase_RsmB-F_NOP2_cat"/>
</dbReference>
<comment type="caution">
    <text evidence="6">Lacks conserved residue(s) required for the propagation of feature annotation.</text>
</comment>
<dbReference type="InterPro" id="IPR054728">
    <property type="entry name" value="RsmB-like_ferredoxin"/>
</dbReference>
<feature type="binding site" evidence="6">
    <location>
        <position position="356"/>
    </location>
    <ligand>
        <name>S-adenosyl-L-methionine</name>
        <dbReference type="ChEBI" id="CHEBI:59789"/>
    </ligand>
</feature>
<name>E7RZN4_9BURK</name>
<dbReference type="Gene3D" id="1.10.287.730">
    <property type="entry name" value="Helix hairpin bin"/>
    <property type="match status" value="1"/>
</dbReference>
<dbReference type="GO" id="GO:0008173">
    <property type="term" value="F:RNA methyltransferase activity"/>
    <property type="evidence" value="ECO:0007669"/>
    <property type="project" value="InterPro"/>
</dbReference>